<evidence type="ECO:0000256" key="3">
    <source>
        <dbReference type="ARBA" id="ARBA00022801"/>
    </source>
</evidence>
<comment type="cofactor">
    <cofactor evidence="6">
        <name>Zn(2+)</name>
        <dbReference type="ChEBI" id="CHEBI:29105"/>
    </cofactor>
    <text evidence="6">Binds 1 zinc ion per subunit.</text>
</comment>
<gene>
    <name evidence="9" type="ORF">V1633_13960</name>
</gene>
<comment type="caution">
    <text evidence="9">The sequence shown here is derived from an EMBL/GenBank/DDBJ whole genome shotgun (WGS) entry which is preliminary data.</text>
</comment>
<organism evidence="9 10">
    <name type="scientific">Plantactinospora sonchi</name>
    <dbReference type="NCBI Taxonomy" id="1544735"/>
    <lineage>
        <taxon>Bacteria</taxon>
        <taxon>Bacillati</taxon>
        <taxon>Actinomycetota</taxon>
        <taxon>Actinomycetes</taxon>
        <taxon>Micromonosporales</taxon>
        <taxon>Micromonosporaceae</taxon>
        <taxon>Plantactinospora</taxon>
    </lineage>
</organism>
<dbReference type="Proteomes" id="UP001332243">
    <property type="component" value="Unassembled WGS sequence"/>
</dbReference>
<reference evidence="9 10" key="1">
    <citation type="submission" date="2024-01" db="EMBL/GenBank/DDBJ databases">
        <title>Genome insights into Plantactinospora sonchi sp. nov.</title>
        <authorList>
            <person name="Wang L."/>
        </authorList>
    </citation>
    <scope>NUCLEOTIDE SEQUENCE [LARGE SCALE GENOMIC DNA]</scope>
    <source>
        <strain evidence="9 10">NEAU-QY2</strain>
    </source>
</reference>
<keyword evidence="7" id="KW-0472">Membrane</keyword>
<dbReference type="RefSeq" id="WP_331214705.1">
    <property type="nucleotide sequence ID" value="NZ_JAZGQK010000011.1"/>
</dbReference>
<sequence length="307" mass="31794">MAYVAHFAITALACYLAAQALTGAGRLGAAWTWHSPRVAIICWQAVGLALGLSAIGLPLSVGLAPYGESTGSALRSLGGDLLGGGPLPPGLGVTQLALVGVGFGVAAVLLGSTARSISSTLRAQRRHRDLLTLVARDDPAAPGALVLDHPSAAAYCLPGVRPQVVVSAGTLSLLDRPQLAAVLSHERAHADERHDLVLLPFTALCRALPWARWVRAAHETVGLLVEMRADDKARLQHADGPLAGALLRFATAGSRITPAGALGVADTHLDARVRRLLVAPRPNRLPGVAALVVATILVSLPISLFLR</sequence>
<dbReference type="CDD" id="cd07326">
    <property type="entry name" value="M56_BlaR1_MecR1_like"/>
    <property type="match status" value="1"/>
</dbReference>
<proteinExistence type="inferred from homology"/>
<comment type="similarity">
    <text evidence="6">Belongs to the peptidase M48 family.</text>
</comment>
<evidence type="ECO:0000256" key="1">
    <source>
        <dbReference type="ARBA" id="ARBA00022670"/>
    </source>
</evidence>
<dbReference type="InterPro" id="IPR052173">
    <property type="entry name" value="Beta-lactam_resp_regulator"/>
</dbReference>
<feature type="domain" description="Peptidase M48" evidence="8">
    <location>
        <begin position="123"/>
        <end position="204"/>
    </location>
</feature>
<evidence type="ECO:0000256" key="5">
    <source>
        <dbReference type="ARBA" id="ARBA00023049"/>
    </source>
</evidence>
<dbReference type="Pfam" id="PF01435">
    <property type="entry name" value="Peptidase_M48"/>
    <property type="match status" value="1"/>
</dbReference>
<dbReference type="PANTHER" id="PTHR34978:SF3">
    <property type="entry name" value="SLR0241 PROTEIN"/>
    <property type="match status" value="1"/>
</dbReference>
<keyword evidence="10" id="KW-1185">Reference proteome</keyword>
<dbReference type="Gene3D" id="3.30.2010.10">
    <property type="entry name" value="Metalloproteases ('zincins'), catalytic domain"/>
    <property type="match status" value="1"/>
</dbReference>
<keyword evidence="5 6" id="KW-0482">Metalloprotease</keyword>
<keyword evidence="3 6" id="KW-0378">Hydrolase</keyword>
<keyword evidence="4 6" id="KW-0862">Zinc</keyword>
<keyword evidence="7" id="KW-0812">Transmembrane</keyword>
<evidence type="ECO:0000256" key="6">
    <source>
        <dbReference type="RuleBase" id="RU003983"/>
    </source>
</evidence>
<keyword evidence="7" id="KW-1133">Transmembrane helix</keyword>
<feature type="transmembrane region" description="Helical" evidence="7">
    <location>
        <begin position="96"/>
        <end position="118"/>
    </location>
</feature>
<keyword evidence="2" id="KW-0479">Metal-binding</keyword>
<keyword evidence="1 6" id="KW-0645">Protease</keyword>
<evidence type="ECO:0000313" key="9">
    <source>
        <dbReference type="EMBL" id="MEE6259589.1"/>
    </source>
</evidence>
<feature type="transmembrane region" description="Helical" evidence="7">
    <location>
        <begin position="41"/>
        <end position="66"/>
    </location>
</feature>
<feature type="transmembrane region" description="Helical" evidence="7">
    <location>
        <begin position="285"/>
        <end position="306"/>
    </location>
</feature>
<protein>
    <submittedName>
        <fullName evidence="9">M56 family metallopeptidase</fullName>
    </submittedName>
</protein>
<dbReference type="PANTHER" id="PTHR34978">
    <property type="entry name" value="POSSIBLE SENSOR-TRANSDUCER PROTEIN BLAR"/>
    <property type="match status" value="1"/>
</dbReference>
<dbReference type="EMBL" id="JAZGQK010000011">
    <property type="protein sequence ID" value="MEE6259589.1"/>
    <property type="molecule type" value="Genomic_DNA"/>
</dbReference>
<evidence type="ECO:0000256" key="4">
    <source>
        <dbReference type="ARBA" id="ARBA00022833"/>
    </source>
</evidence>
<name>A0ABU7RSX8_9ACTN</name>
<evidence type="ECO:0000313" key="10">
    <source>
        <dbReference type="Proteomes" id="UP001332243"/>
    </source>
</evidence>
<feature type="transmembrane region" description="Helical" evidence="7">
    <location>
        <begin position="6"/>
        <end position="29"/>
    </location>
</feature>
<dbReference type="InterPro" id="IPR001915">
    <property type="entry name" value="Peptidase_M48"/>
</dbReference>
<evidence type="ECO:0000256" key="7">
    <source>
        <dbReference type="SAM" id="Phobius"/>
    </source>
</evidence>
<accession>A0ABU7RSX8</accession>
<evidence type="ECO:0000259" key="8">
    <source>
        <dbReference type="Pfam" id="PF01435"/>
    </source>
</evidence>
<evidence type="ECO:0000256" key="2">
    <source>
        <dbReference type="ARBA" id="ARBA00022723"/>
    </source>
</evidence>